<dbReference type="Gene3D" id="2.170.15.10">
    <property type="entry name" value="Proaerolysin, chain A, domain 3"/>
    <property type="match status" value="1"/>
</dbReference>
<dbReference type="PANTHER" id="PTHR39369:SF5">
    <property type="entry name" value="CABIT DOMAIN-CONTAINING PROTEIN"/>
    <property type="match status" value="1"/>
</dbReference>
<dbReference type="InterPro" id="IPR004991">
    <property type="entry name" value="Aerolysin-like"/>
</dbReference>
<protein>
    <submittedName>
        <fullName evidence="1">Uncharacterized protein</fullName>
    </submittedName>
</protein>
<proteinExistence type="predicted"/>
<evidence type="ECO:0000313" key="1">
    <source>
        <dbReference type="EMBL" id="EPB80097.1"/>
    </source>
</evidence>
<dbReference type="Pfam" id="PF03318">
    <property type="entry name" value="ETX_MTX2"/>
    <property type="match status" value="1"/>
</dbReference>
<dbReference type="Proteomes" id="UP000054495">
    <property type="component" value="Unassembled WGS sequence"/>
</dbReference>
<organism evidence="1 2">
    <name type="scientific">Ancylostoma ceylanicum</name>
    <dbReference type="NCBI Taxonomy" id="53326"/>
    <lineage>
        <taxon>Eukaryota</taxon>
        <taxon>Metazoa</taxon>
        <taxon>Ecdysozoa</taxon>
        <taxon>Nematoda</taxon>
        <taxon>Chromadorea</taxon>
        <taxon>Rhabditida</taxon>
        <taxon>Rhabditina</taxon>
        <taxon>Rhabditomorpha</taxon>
        <taxon>Strongyloidea</taxon>
        <taxon>Ancylostomatidae</taxon>
        <taxon>Ancylostomatinae</taxon>
        <taxon>Ancylostoma</taxon>
    </lineage>
</organism>
<keyword evidence="2" id="KW-1185">Reference proteome</keyword>
<gene>
    <name evidence="1" type="ORF">ANCCEY_00785</name>
</gene>
<accession>A0A0D6MD60</accession>
<dbReference type="EMBL" id="KE124784">
    <property type="protein sequence ID" value="EPB80097.1"/>
    <property type="molecule type" value="Genomic_DNA"/>
</dbReference>
<reference evidence="1 2" key="1">
    <citation type="submission" date="2013-05" db="EMBL/GenBank/DDBJ databases">
        <title>Draft genome of the parasitic nematode Anyclostoma ceylanicum.</title>
        <authorList>
            <person name="Mitreva M."/>
        </authorList>
    </citation>
    <scope>NUCLEOTIDE SEQUENCE [LARGE SCALE GENOMIC DNA]</scope>
</reference>
<name>A0A0D6MD60_9BILA</name>
<dbReference type="SUPFAM" id="SSF56973">
    <property type="entry name" value="Aerolisin/ETX pore-forming domain"/>
    <property type="match status" value="1"/>
</dbReference>
<sequence>MTSPPEIRLEQSRAQHTEGKLHWGILKVGACEGGTPRPLVVPRTGAAPPVCSEANFTTKDGSSSSEIAELKAGFKHEMHFNTLNENCQTEILTWGVDSNVQVPPHYCTEASIVIEEMNYKGAYSVVTKLSGTVVISIRRRKDGALVLPIRVNIVEVFLSHLESPHCRKEVKQVVTIEQRKVVRLLSKGTCHFQFAMKQRIDLKEDPITMGKEIMID</sequence>
<dbReference type="AlphaFoldDB" id="A0A0D6MD60"/>
<dbReference type="PANTHER" id="PTHR39369">
    <property type="entry name" value="LIN-24 (TWENTY-FOUR) LIKE"/>
    <property type="match status" value="1"/>
</dbReference>
<evidence type="ECO:0000313" key="2">
    <source>
        <dbReference type="Proteomes" id="UP000054495"/>
    </source>
</evidence>